<dbReference type="RefSeq" id="WP_310575227.1">
    <property type="nucleotide sequence ID" value="NZ_JAVKPK010000015.1"/>
</dbReference>
<protein>
    <submittedName>
        <fullName evidence="2">Type I-B CRISPR-associated protein Cas5b</fullName>
    </submittedName>
</protein>
<reference evidence="3" key="1">
    <citation type="submission" date="2023-07" db="EMBL/GenBank/DDBJ databases">
        <title>Whole-genome sequencing of a new Methanosarcina sp. Z-7115.</title>
        <authorList>
            <person name="Zhilina T.N."/>
            <person name="Merkel A.Y."/>
        </authorList>
    </citation>
    <scope>NUCLEOTIDE SEQUENCE [LARGE SCALE GENOMIC DNA]</scope>
    <source>
        <strain evidence="3">Z-7115</strain>
    </source>
</reference>
<gene>
    <name evidence="2" type="primary">cas5b</name>
    <name evidence="2" type="ORF">RG963_05250</name>
</gene>
<dbReference type="NCBIfam" id="TIGR02593">
    <property type="entry name" value="CRISPR_cas5"/>
    <property type="match status" value="1"/>
</dbReference>
<keyword evidence="3" id="KW-1185">Reference proteome</keyword>
<proteinExistence type="predicted"/>
<sequence length="254" mass="28879">MEQIPIVSFNFFSRNGHFRRPYSNVSSFSYPFPPRTAIAGLLGAILGINKEKVSETFSTEKSKIGISLNKQVETFTHVSNFRQTSSGDINYSIKISKKSKKLKIPNCISDSNKVAIIPMELLKNPSYLIYVSMDNFMDELISRLKAQRYVYTPCMGLSEFLAQIEYVSEGYAQPLGAREAEVSTVINKDDCSLWIDKINSSNGYNIQELKVPHVSTPERTFNYKTYLVNWTSNPIPVKMKNSGYIFEDKVITFL</sequence>
<name>A0ABU2CZP5_9EURY</name>
<dbReference type="Gene3D" id="3.30.70.2660">
    <property type="match status" value="1"/>
</dbReference>
<dbReference type="InterPro" id="IPR013421">
    <property type="entry name" value="CRISPR-assoc_prot_Cas5_HALMA"/>
</dbReference>
<comment type="caution">
    <text evidence="2">The sequence shown here is derived from an EMBL/GenBank/DDBJ whole genome shotgun (WGS) entry which is preliminary data.</text>
</comment>
<dbReference type="Pfam" id="PF09704">
    <property type="entry name" value="Cas_Cas5d"/>
    <property type="match status" value="1"/>
</dbReference>
<dbReference type="NCBIfam" id="TIGR02592">
    <property type="entry name" value="cas_Cas5h"/>
    <property type="match status" value="1"/>
</dbReference>
<dbReference type="EMBL" id="JAVKPK010000015">
    <property type="protein sequence ID" value="MDR7665200.1"/>
    <property type="molecule type" value="Genomic_DNA"/>
</dbReference>
<organism evidence="2 3">
    <name type="scientific">Methanosarcina baikalica</name>
    <dbReference type="NCBI Taxonomy" id="3073890"/>
    <lineage>
        <taxon>Archaea</taxon>
        <taxon>Methanobacteriati</taxon>
        <taxon>Methanobacteriota</taxon>
        <taxon>Stenosarchaea group</taxon>
        <taxon>Methanomicrobia</taxon>
        <taxon>Methanosarcinales</taxon>
        <taxon>Methanosarcinaceae</taxon>
        <taxon>Methanosarcina</taxon>
    </lineage>
</organism>
<dbReference type="InterPro" id="IPR013422">
    <property type="entry name" value="CRISPR-assoc_prot_Cas5_N"/>
</dbReference>
<accession>A0ABU2CZP5</accession>
<dbReference type="Proteomes" id="UP001246244">
    <property type="component" value="Unassembled WGS sequence"/>
</dbReference>
<keyword evidence="1" id="KW-0051">Antiviral defense</keyword>
<evidence type="ECO:0000313" key="2">
    <source>
        <dbReference type="EMBL" id="MDR7665200.1"/>
    </source>
</evidence>
<dbReference type="InterPro" id="IPR021124">
    <property type="entry name" value="CRISPR-assoc_prot_Cas5"/>
</dbReference>
<evidence type="ECO:0000313" key="3">
    <source>
        <dbReference type="Proteomes" id="UP001246244"/>
    </source>
</evidence>
<evidence type="ECO:0000256" key="1">
    <source>
        <dbReference type="ARBA" id="ARBA00023118"/>
    </source>
</evidence>